<dbReference type="UniPathway" id="UPA00109">
    <property type="reaction ID" value="UER00182"/>
</dbReference>
<keyword evidence="6" id="KW-0963">Cytoplasm</keyword>
<dbReference type="Gene3D" id="3.40.50.450">
    <property type="match status" value="1"/>
</dbReference>
<dbReference type="NCBIfam" id="NF010675">
    <property type="entry name" value="PRK14072.1"/>
    <property type="match status" value="1"/>
</dbReference>
<feature type="binding site" evidence="6">
    <location>
        <position position="39"/>
    </location>
    <ligand>
        <name>diphosphate</name>
        <dbReference type="ChEBI" id="CHEBI:33019"/>
    </ligand>
</feature>
<comment type="catalytic activity">
    <reaction evidence="6">
        <text>beta-D-fructose 6-phosphate + diphosphate = beta-D-fructose 1,6-bisphosphate + phosphate + H(+)</text>
        <dbReference type="Rhea" id="RHEA:13613"/>
        <dbReference type="ChEBI" id="CHEBI:15378"/>
        <dbReference type="ChEBI" id="CHEBI:32966"/>
        <dbReference type="ChEBI" id="CHEBI:33019"/>
        <dbReference type="ChEBI" id="CHEBI:43474"/>
        <dbReference type="ChEBI" id="CHEBI:57634"/>
        <dbReference type="EC" id="2.7.1.90"/>
    </reaction>
</comment>
<dbReference type="InterPro" id="IPR050929">
    <property type="entry name" value="PFKA"/>
</dbReference>
<dbReference type="EMBL" id="PDPS01000033">
    <property type="protein sequence ID" value="PID56551.1"/>
    <property type="molecule type" value="Genomic_DNA"/>
</dbReference>
<dbReference type="AlphaFoldDB" id="A0A2G6E462"/>
<dbReference type="SUPFAM" id="SSF53784">
    <property type="entry name" value="Phosphofructokinase"/>
    <property type="match status" value="1"/>
</dbReference>
<dbReference type="InterPro" id="IPR022953">
    <property type="entry name" value="ATP_PFK"/>
</dbReference>
<evidence type="ECO:0000313" key="9">
    <source>
        <dbReference type="Proteomes" id="UP000229740"/>
    </source>
</evidence>
<comment type="similarity">
    <text evidence="6">Belongs to the phosphofructokinase type A (PFKA) family. PPi-dependent PFK group II subfamily. Clade 'B2' sub-subfamily.</text>
</comment>
<evidence type="ECO:0000313" key="8">
    <source>
        <dbReference type="EMBL" id="PID56551.1"/>
    </source>
</evidence>
<organism evidence="8 9">
    <name type="scientific">candidate division KSB3 bacterium</name>
    <dbReference type="NCBI Taxonomy" id="2044937"/>
    <lineage>
        <taxon>Bacteria</taxon>
        <taxon>candidate division KSB3</taxon>
    </lineage>
</organism>
<feature type="site" description="Important for catalytic activity and substrate specificity; stabilizes the transition state when the phosphoryl donor is PPi; prevents ATP from binding by mimicking the alpha-phosphate group of ATP" evidence="6">
    <location>
        <position position="136"/>
    </location>
</feature>
<dbReference type="Proteomes" id="UP000229740">
    <property type="component" value="Unassembled WGS sequence"/>
</dbReference>
<evidence type="ECO:0000256" key="2">
    <source>
        <dbReference type="ARBA" id="ARBA00022679"/>
    </source>
</evidence>
<protein>
    <recommendedName>
        <fullName evidence="6">Pyrophosphate--fructose 6-phosphate 1-phosphotransferase</fullName>
        <ecNumber evidence="6">2.7.1.90</ecNumber>
    </recommendedName>
    <alternativeName>
        <fullName evidence="6">6-phosphofructokinase, pyrophosphate dependent</fullName>
    </alternativeName>
    <alternativeName>
        <fullName evidence="6">PPi-dependent phosphofructokinase</fullName>
        <shortName evidence="6">PPi-PFK</shortName>
    </alternativeName>
    <alternativeName>
        <fullName evidence="6">Pyrophosphate-dependent 6-phosphofructose-1-kinase</fullName>
    </alternativeName>
</protein>
<dbReference type="PRINTS" id="PR00476">
    <property type="entry name" value="PHFRCTKINASE"/>
</dbReference>
<dbReference type="GO" id="GO:0006002">
    <property type="term" value="P:fructose 6-phosphate metabolic process"/>
    <property type="evidence" value="ECO:0007669"/>
    <property type="project" value="InterPro"/>
</dbReference>
<sequence length="432" mass="46788">MVLFVSSWTFLGNPTHLRFLRRGIMAVLTGKLVIAQSGGPTAVFNNSACGVIQEALKHDNVFDAVYGAANGIMGILNENFIDLRKEPSAAIEGMRMTPASTLGTCRRKLDIADLERILDVLKAHNIRYFFYNGGNDSMDTANKVSKMAADSGYELRAFGIPKTVDNDLVETDHTPGFGSAARMMALATRDAGRDSESGALTTTSILVQEVMGRDAGWLTAATAVGRHDERDAPHLLYLPERPLTIEKILDDVQQVHDRLGFVVIALSEGVRDANGALLMTSSSLDAFGHTQLGGVGDFLAKTIQQELGIKARANIPGTIQRSFIASASSVDLAEAYMVGQMGVRYALEGHSGYMVSLVRESGPPYSCSTGLAPLEKVANFAKALPDEYIREDGCGVTQQFLDYVAPLLGDPLPIYPRFTRHFVPKLLDAYTH</sequence>
<comment type="caution">
    <text evidence="8">The sequence shown here is derived from an EMBL/GenBank/DDBJ whole genome shotgun (WGS) entry which is preliminary data.</text>
</comment>
<dbReference type="PANTHER" id="PTHR45770">
    <property type="entry name" value="ATP-DEPENDENT 6-PHOSPHOFRUCTOKINASE 1"/>
    <property type="match status" value="1"/>
</dbReference>
<accession>A0A2G6E462</accession>
<dbReference type="GO" id="GO:0005737">
    <property type="term" value="C:cytoplasm"/>
    <property type="evidence" value="ECO:0007669"/>
    <property type="project" value="UniProtKB-SubCell"/>
</dbReference>
<gene>
    <name evidence="6" type="primary">pfp</name>
    <name evidence="8" type="ORF">CSB45_11025</name>
</gene>
<feature type="binding site" evidence="6">
    <location>
        <position position="268"/>
    </location>
    <ligand>
        <name>substrate</name>
    </ligand>
</feature>
<keyword evidence="4 6" id="KW-0418">Kinase</keyword>
<keyword evidence="3 6" id="KW-0479">Metal-binding</keyword>
<feature type="binding site" evidence="6">
    <location>
        <begin position="211"/>
        <end position="213"/>
    </location>
    <ligand>
        <name>substrate</name>
    </ligand>
</feature>
<dbReference type="HAMAP" id="MF_01978">
    <property type="entry name" value="Phosphofructokinase_II_B2"/>
    <property type="match status" value="1"/>
</dbReference>
<feature type="domain" description="Phosphofructokinase" evidence="7">
    <location>
        <begin position="32"/>
        <end position="331"/>
    </location>
</feature>
<evidence type="ECO:0000259" key="7">
    <source>
        <dbReference type="Pfam" id="PF00365"/>
    </source>
</evidence>
<dbReference type="Gene3D" id="3.40.50.460">
    <property type="entry name" value="Phosphofructokinase domain"/>
    <property type="match status" value="1"/>
</dbReference>
<keyword evidence="6" id="KW-0324">Glycolysis</keyword>
<keyword evidence="5 6" id="KW-0460">Magnesium</keyword>
<dbReference type="GO" id="GO:0046872">
    <property type="term" value="F:metal ion binding"/>
    <property type="evidence" value="ECO:0007669"/>
    <property type="project" value="UniProtKB-KW"/>
</dbReference>
<evidence type="ECO:0000256" key="4">
    <source>
        <dbReference type="ARBA" id="ARBA00022777"/>
    </source>
</evidence>
<evidence type="ECO:0000256" key="6">
    <source>
        <dbReference type="HAMAP-Rule" id="MF_01978"/>
    </source>
</evidence>
<comment type="subunit">
    <text evidence="6">Homodimer.</text>
</comment>
<evidence type="ECO:0000256" key="3">
    <source>
        <dbReference type="ARBA" id="ARBA00022723"/>
    </source>
</evidence>
<dbReference type="GO" id="GO:0003872">
    <property type="term" value="F:6-phosphofructokinase activity"/>
    <property type="evidence" value="ECO:0007669"/>
    <property type="project" value="UniProtKB-UniRule"/>
</dbReference>
<feature type="binding site" evidence="6">
    <location>
        <position position="135"/>
    </location>
    <ligand>
        <name>Mg(2+)</name>
        <dbReference type="ChEBI" id="CHEBI:18420"/>
        <note>catalytic</note>
    </ligand>
</feature>
<feature type="binding site" evidence="6">
    <location>
        <begin position="163"/>
        <end position="165"/>
    </location>
    <ligand>
        <name>substrate</name>
    </ligand>
</feature>
<name>A0A2G6E462_9BACT</name>
<comment type="pathway">
    <text evidence="6">Carbohydrate degradation; glycolysis; D-glyceraldehyde 3-phosphate and glycerone phosphate from D-glucose: step 3/4.</text>
</comment>
<reference evidence="8 9" key="1">
    <citation type="submission" date="2017-10" db="EMBL/GenBank/DDBJ databases">
        <title>Novel microbial diversity and functional potential in the marine mammal oral microbiome.</title>
        <authorList>
            <person name="Dudek N.K."/>
            <person name="Sun C.L."/>
            <person name="Burstein D."/>
            <person name="Kantor R.S."/>
            <person name="Aliaga Goltsman D.S."/>
            <person name="Bik E.M."/>
            <person name="Thomas B.C."/>
            <person name="Banfield J.F."/>
            <person name="Relman D.A."/>
        </authorList>
    </citation>
    <scope>NUCLEOTIDE SEQUENCE [LARGE SCALE GENOMIC DNA]</scope>
    <source>
        <strain evidence="8">DOLZORAL124_49_17</strain>
    </source>
</reference>
<comment type="activity regulation">
    <text evidence="6">Non-allosteric.</text>
</comment>
<comment type="function">
    <text evidence="6">Catalyzes the phosphorylation of D-fructose 6-phosphate, the first committing step of glycolysis. Uses inorganic phosphate (PPi) as phosphoryl donor instead of ATP like common ATP-dependent phosphofructokinases (ATP-PFKs), which renders the reaction reversible, and can thus function both in glycolysis and gluconeogenesis. Consistently, PPi-PFK can replace the enzymes of both the forward (ATP-PFK) and reverse (fructose-bisphosphatase (FBPase)) reactions.</text>
</comment>
<proteinExistence type="inferred from homology"/>
<feature type="active site" description="Proton acceptor" evidence="6">
    <location>
        <position position="165"/>
    </location>
</feature>
<evidence type="ECO:0000256" key="1">
    <source>
        <dbReference type="ARBA" id="ARBA00001946"/>
    </source>
</evidence>
<keyword evidence="2 6" id="KW-0808">Transferase</keyword>
<dbReference type="EC" id="2.7.1.90" evidence="6"/>
<comment type="caution">
    <text evidence="6">Lacks conserved residue(s) required for the propagation of feature annotation.</text>
</comment>
<dbReference type="Pfam" id="PF00365">
    <property type="entry name" value="PFK"/>
    <property type="match status" value="1"/>
</dbReference>
<comment type="subcellular location">
    <subcellularLocation>
        <location evidence="6">Cytoplasm</location>
    </subcellularLocation>
</comment>
<dbReference type="InterPro" id="IPR035966">
    <property type="entry name" value="PKF_sf"/>
</dbReference>
<comment type="cofactor">
    <cofactor evidence="1 6">
        <name>Mg(2+)</name>
        <dbReference type="ChEBI" id="CHEBI:18420"/>
    </cofactor>
</comment>
<feature type="site" description="Important for catalytic activity; stabilizes the transition state when the phosphoryl donor is PPi" evidence="6">
    <location>
        <position position="162"/>
    </location>
</feature>
<evidence type="ECO:0000256" key="5">
    <source>
        <dbReference type="ARBA" id="ARBA00022842"/>
    </source>
</evidence>
<dbReference type="InterPro" id="IPR000023">
    <property type="entry name" value="Phosphofructokinase_dom"/>
</dbReference>
<dbReference type="InterPro" id="IPR011404">
    <property type="entry name" value="PPi-PFK"/>
</dbReference>
<dbReference type="PIRSF" id="PIRSF036483">
    <property type="entry name" value="PFK_XF0274"/>
    <property type="match status" value="1"/>
</dbReference>
<dbReference type="GO" id="GO:0047334">
    <property type="term" value="F:diphosphate-fructose-6-phosphate 1-phosphotransferase activity"/>
    <property type="evidence" value="ECO:0007669"/>
    <property type="project" value="UniProtKB-EC"/>
</dbReference>